<proteinExistence type="predicted"/>
<gene>
    <name evidence="1" type="ORF">LCGC14_0481910</name>
</gene>
<protein>
    <recommendedName>
        <fullName evidence="2">Short-chain dehydrogenase/reductase SDR</fullName>
    </recommendedName>
</protein>
<sequence>MKEFKDKVAVITGAASGIGLGIARRAV</sequence>
<dbReference type="SUPFAM" id="SSF51735">
    <property type="entry name" value="NAD(P)-binding Rossmann-fold domains"/>
    <property type="match status" value="1"/>
</dbReference>
<reference evidence="1" key="1">
    <citation type="journal article" date="2015" name="Nature">
        <title>Complex archaea that bridge the gap between prokaryotes and eukaryotes.</title>
        <authorList>
            <person name="Spang A."/>
            <person name="Saw J.H."/>
            <person name="Jorgensen S.L."/>
            <person name="Zaremba-Niedzwiedzka K."/>
            <person name="Martijn J."/>
            <person name="Lind A.E."/>
            <person name="van Eijk R."/>
            <person name="Schleper C."/>
            <person name="Guy L."/>
            <person name="Ettema T.J."/>
        </authorList>
    </citation>
    <scope>NUCLEOTIDE SEQUENCE</scope>
</reference>
<evidence type="ECO:0008006" key="2">
    <source>
        <dbReference type="Google" id="ProtNLM"/>
    </source>
</evidence>
<accession>A0A0F9VHT7</accession>
<dbReference type="Gene3D" id="3.40.50.720">
    <property type="entry name" value="NAD(P)-binding Rossmann-like Domain"/>
    <property type="match status" value="1"/>
</dbReference>
<evidence type="ECO:0000313" key="1">
    <source>
        <dbReference type="EMBL" id="KKN65378.1"/>
    </source>
</evidence>
<name>A0A0F9VHT7_9ZZZZ</name>
<comment type="caution">
    <text evidence="1">The sequence shown here is derived from an EMBL/GenBank/DDBJ whole genome shotgun (WGS) entry which is preliminary data.</text>
</comment>
<dbReference type="EMBL" id="LAZR01000525">
    <property type="protein sequence ID" value="KKN65378.1"/>
    <property type="molecule type" value="Genomic_DNA"/>
</dbReference>
<dbReference type="InterPro" id="IPR036291">
    <property type="entry name" value="NAD(P)-bd_dom_sf"/>
</dbReference>
<dbReference type="AlphaFoldDB" id="A0A0F9VHT7"/>
<feature type="non-terminal residue" evidence="1">
    <location>
        <position position="27"/>
    </location>
</feature>
<organism evidence="1">
    <name type="scientific">marine sediment metagenome</name>
    <dbReference type="NCBI Taxonomy" id="412755"/>
    <lineage>
        <taxon>unclassified sequences</taxon>
        <taxon>metagenomes</taxon>
        <taxon>ecological metagenomes</taxon>
    </lineage>
</organism>